<organism evidence="6 7">
    <name type="scientific">Flavobacterium jejuense</name>
    <dbReference type="NCBI Taxonomy" id="1544455"/>
    <lineage>
        <taxon>Bacteria</taxon>
        <taxon>Pseudomonadati</taxon>
        <taxon>Bacteroidota</taxon>
        <taxon>Flavobacteriia</taxon>
        <taxon>Flavobacteriales</taxon>
        <taxon>Flavobacteriaceae</taxon>
        <taxon>Flavobacterium</taxon>
    </lineage>
</organism>
<dbReference type="CDD" id="cd07516">
    <property type="entry name" value="HAD_Pase"/>
    <property type="match status" value="1"/>
</dbReference>
<keyword evidence="3 6" id="KW-0378">Hydrolase</keyword>
<gene>
    <name evidence="6" type="ORF">FIA58_004575</name>
</gene>
<evidence type="ECO:0000256" key="3">
    <source>
        <dbReference type="ARBA" id="ARBA00022801"/>
    </source>
</evidence>
<dbReference type="InterPro" id="IPR036412">
    <property type="entry name" value="HAD-like_sf"/>
</dbReference>
<reference evidence="7" key="1">
    <citation type="submission" date="2019-05" db="EMBL/GenBank/DDBJ databases">
        <title>Flavobacterium profundi sp. nov., isolated from a deep-sea seamount.</title>
        <authorList>
            <person name="Zhang D.-C."/>
        </authorList>
    </citation>
    <scope>NUCLEOTIDE SEQUENCE [LARGE SCALE GENOMIC DNA]</scope>
    <source>
        <strain evidence="7">EC11</strain>
    </source>
</reference>
<dbReference type="EMBL" id="VEVQ02000002">
    <property type="protein sequence ID" value="NHN24946.1"/>
    <property type="molecule type" value="Genomic_DNA"/>
</dbReference>
<dbReference type="NCBIfam" id="TIGR01484">
    <property type="entry name" value="HAD-SF-IIB"/>
    <property type="match status" value="1"/>
</dbReference>
<reference evidence="6 7" key="2">
    <citation type="submission" date="2019-05" db="EMBL/GenBank/DDBJ databases">
        <authorList>
            <person name="Lianzixin W."/>
        </authorList>
    </citation>
    <scope>NUCLEOTIDE SEQUENCE [LARGE SCALE GENOMIC DNA]</scope>
    <source>
        <strain evidence="6 7">EC11</strain>
    </source>
</reference>
<dbReference type="PANTHER" id="PTHR47267:SF4">
    <property type="entry name" value="PYRIDOXAL PHOSPHATE PHOSPHATASE YIGL"/>
    <property type="match status" value="1"/>
</dbReference>
<dbReference type="Gene3D" id="3.30.1240.10">
    <property type="match status" value="1"/>
</dbReference>
<dbReference type="NCBIfam" id="TIGR00099">
    <property type="entry name" value="Cof-subfamily"/>
    <property type="match status" value="1"/>
</dbReference>
<accession>A0ABX0INY2</accession>
<evidence type="ECO:0000256" key="1">
    <source>
        <dbReference type="ARBA" id="ARBA00001946"/>
    </source>
</evidence>
<comment type="cofactor">
    <cofactor evidence="1">
        <name>Mg(2+)</name>
        <dbReference type="ChEBI" id="CHEBI:18420"/>
    </cofactor>
</comment>
<dbReference type="SFLD" id="SFLDG01140">
    <property type="entry name" value="C2.B:_Phosphomannomutase_and_P"/>
    <property type="match status" value="1"/>
</dbReference>
<dbReference type="Proteomes" id="UP000817854">
    <property type="component" value="Unassembled WGS sequence"/>
</dbReference>
<protein>
    <submittedName>
        <fullName evidence="6">Cof-type HAD-IIB family hydrolase</fullName>
    </submittedName>
</protein>
<evidence type="ECO:0000313" key="7">
    <source>
        <dbReference type="Proteomes" id="UP000817854"/>
    </source>
</evidence>
<dbReference type="GO" id="GO:0016787">
    <property type="term" value="F:hydrolase activity"/>
    <property type="evidence" value="ECO:0007669"/>
    <property type="project" value="UniProtKB-KW"/>
</dbReference>
<evidence type="ECO:0000256" key="4">
    <source>
        <dbReference type="ARBA" id="ARBA00022842"/>
    </source>
</evidence>
<dbReference type="RefSeq" id="WP_140960516.1">
    <property type="nucleotide sequence ID" value="NZ_VEVQ02000002.1"/>
</dbReference>
<comment type="similarity">
    <text evidence="5">Belongs to the HAD-like hydrolase superfamily. Cof family.</text>
</comment>
<keyword evidence="2" id="KW-0479">Metal-binding</keyword>
<proteinExistence type="inferred from homology"/>
<dbReference type="Gene3D" id="3.40.50.1000">
    <property type="entry name" value="HAD superfamily/HAD-like"/>
    <property type="match status" value="1"/>
</dbReference>
<dbReference type="Pfam" id="PF08282">
    <property type="entry name" value="Hydrolase_3"/>
    <property type="match status" value="1"/>
</dbReference>
<dbReference type="InterPro" id="IPR023214">
    <property type="entry name" value="HAD_sf"/>
</dbReference>
<keyword evidence="7" id="KW-1185">Reference proteome</keyword>
<evidence type="ECO:0000313" key="6">
    <source>
        <dbReference type="EMBL" id="NHN24946.1"/>
    </source>
</evidence>
<comment type="caution">
    <text evidence="6">The sequence shown here is derived from an EMBL/GenBank/DDBJ whole genome shotgun (WGS) entry which is preliminary data.</text>
</comment>
<reference evidence="6 7" key="3">
    <citation type="submission" date="2020-02" db="EMBL/GenBank/DDBJ databases">
        <title>Flavobacterium profundi sp. nov., isolated from a deep-sea seamount.</title>
        <authorList>
            <person name="Zhang D.-C."/>
        </authorList>
    </citation>
    <scope>NUCLEOTIDE SEQUENCE [LARGE SCALE GENOMIC DNA]</scope>
    <source>
        <strain evidence="6 7">EC11</strain>
    </source>
</reference>
<dbReference type="SUPFAM" id="SSF56784">
    <property type="entry name" value="HAD-like"/>
    <property type="match status" value="1"/>
</dbReference>
<evidence type="ECO:0000256" key="2">
    <source>
        <dbReference type="ARBA" id="ARBA00022723"/>
    </source>
</evidence>
<evidence type="ECO:0000256" key="5">
    <source>
        <dbReference type="ARBA" id="ARBA00034778"/>
    </source>
</evidence>
<keyword evidence="4" id="KW-0460">Magnesium</keyword>
<sequence length="278" mass="31738">MLEISNESHKIKVIVTDLDGTLLTPEHTISTYTQSIFRALHRQGYSIIVATGRHHKDAMHITKSLDVPIYLVTSNGARIHTPEKELYYAFDIENEAIKSVLALDIDTAITTVLFKEEVWLTNKENKKLNSFQTEMHYPPQIVDFKTETDLSAIKLLFVDDDHEKLQQLDQLIKAQPHNYFETCFSLPICLELMDKRIDKSYAIAKILEKENYTFEEAISFGDGFNDEKMLLATQKALIMGNAPDKLKNKLAHLEVIASNDEDGVAKYIETNILHKVAK</sequence>
<dbReference type="InterPro" id="IPR006379">
    <property type="entry name" value="HAD-SF_hydro_IIB"/>
</dbReference>
<name>A0ABX0INY2_9FLAO</name>
<dbReference type="SFLD" id="SFLDS00003">
    <property type="entry name" value="Haloacid_Dehalogenase"/>
    <property type="match status" value="1"/>
</dbReference>
<dbReference type="InterPro" id="IPR000150">
    <property type="entry name" value="Cof"/>
</dbReference>
<dbReference type="PROSITE" id="PS01228">
    <property type="entry name" value="COF_1"/>
    <property type="match status" value="1"/>
</dbReference>
<dbReference type="PANTHER" id="PTHR47267">
    <property type="match status" value="1"/>
</dbReference>